<proteinExistence type="predicted"/>
<protein>
    <submittedName>
        <fullName evidence="1">Uncharacterized protein</fullName>
    </submittedName>
</protein>
<dbReference type="Proteomes" id="UP000821845">
    <property type="component" value="Chromosome 7"/>
</dbReference>
<comment type="caution">
    <text evidence="1">The sequence shown here is derived from an EMBL/GenBank/DDBJ whole genome shotgun (WGS) entry which is preliminary data.</text>
</comment>
<evidence type="ECO:0000313" key="2">
    <source>
        <dbReference type="Proteomes" id="UP000821845"/>
    </source>
</evidence>
<dbReference type="EMBL" id="CM023487">
    <property type="protein sequence ID" value="KAH6925499.1"/>
    <property type="molecule type" value="Genomic_DNA"/>
</dbReference>
<sequence length="1002" mass="108803">MRDRSVAAGIAASARRRTPGFLRVHILPQLPEHEIPTTTDPLNCVFLGQSTMSALGLSKGSWAEAWLQEQGGHSGTSPEPQLKRWVTIWSIERLHTVESELASGAAQEDAAYLSPHLWFHLHDRDRPALLEPLAGSSKGSLPAPAQEFNLAIVRSPAYSHTINCIALLKAHFSRTRSQSTYVLSPFMVLVAVWWVTLCSFKNLGDGTSAVGILSPSVSVLQELPPQSFEILVQEPRVFFKATQLLGPESSAPGYLCDTYTLLYQAGTKGCYVPAAMAAYHRHWAPHPIWDAPQPPHLAPVVERLQSILLPFLQCGPLRERVAPCVLLSGSHGCGKHTALTALTRSLGLHHYQVNCQQLLGDTAAAAETRIKNALMKAQLYTPCVLQLSNIDVFNVDRDVGSGGDPRVVRCLGDTLRRLNSETDEPPVAVVATTAADSDTLHPDLTPLFLHSIEIPGFNLGDLCALVGQATARAYARLTSSSSIPHQSREGWEAGICVAGPLLVQADLESALEWLQASQAQAVGAPRIPRVHWEDVGGLAEAKRTLTDTLQLPLRHPQLLDAGLKRSGVLLYGPPGTGKTLLAKAVATECALSFLSVKGPELINMYVGQSEENVRAVFARARSAAPCVIFFDELDSLAPNRGRSGDSGGVMDRVVSQLLAEMDGLNKSADVFVIGATNRPDLLDPAILRPGRFDQLLYVGIPSDKESQLKILKALTRKFRFAEGLDLASVVEECPPGLTGADFYSLSSSAMVFATKRHIDQMERGVIAADNHHVVVTLEDFQAALKDLVPSVSPAELARYKDIQQKLAVPKGCCRDNGEKAEKLTSVKLGSAGISLLSRNPFSPELQLLQDFTRRPILPPFLSPAEKSTVGTSYYVSGAFVPALLAQNFPPAKERRDGLRRVGRKFFAMAAEALSPKVPVGRTTNPPIFVRFKEREVVIDEMVHNTVENPVAVVMRHGHAFAQNVNTFGQVRSGSRELLLRNVLCHSGRTHGFSSLRAFSATQ</sequence>
<accession>A0ACB7RUH9</accession>
<gene>
    <name evidence="1" type="ORF">HPB50_006191</name>
</gene>
<reference evidence="1" key="1">
    <citation type="submission" date="2020-05" db="EMBL/GenBank/DDBJ databases">
        <title>Large-scale comparative analyses of tick genomes elucidate their genetic diversity and vector capacities.</title>
        <authorList>
            <person name="Jia N."/>
            <person name="Wang J."/>
            <person name="Shi W."/>
            <person name="Du L."/>
            <person name="Sun Y."/>
            <person name="Zhan W."/>
            <person name="Jiang J."/>
            <person name="Wang Q."/>
            <person name="Zhang B."/>
            <person name="Ji P."/>
            <person name="Sakyi L.B."/>
            <person name="Cui X."/>
            <person name="Yuan T."/>
            <person name="Jiang B."/>
            <person name="Yang W."/>
            <person name="Lam T.T.-Y."/>
            <person name="Chang Q."/>
            <person name="Ding S."/>
            <person name="Wang X."/>
            <person name="Zhu J."/>
            <person name="Ruan X."/>
            <person name="Zhao L."/>
            <person name="Wei J."/>
            <person name="Que T."/>
            <person name="Du C."/>
            <person name="Cheng J."/>
            <person name="Dai P."/>
            <person name="Han X."/>
            <person name="Huang E."/>
            <person name="Gao Y."/>
            <person name="Liu J."/>
            <person name="Shao H."/>
            <person name="Ye R."/>
            <person name="Li L."/>
            <person name="Wei W."/>
            <person name="Wang X."/>
            <person name="Wang C."/>
            <person name="Yang T."/>
            <person name="Huo Q."/>
            <person name="Li W."/>
            <person name="Guo W."/>
            <person name="Chen H."/>
            <person name="Zhou L."/>
            <person name="Ni X."/>
            <person name="Tian J."/>
            <person name="Zhou Y."/>
            <person name="Sheng Y."/>
            <person name="Liu T."/>
            <person name="Pan Y."/>
            <person name="Xia L."/>
            <person name="Li J."/>
            <person name="Zhao F."/>
            <person name="Cao W."/>
        </authorList>
    </citation>
    <scope>NUCLEOTIDE SEQUENCE</scope>
    <source>
        <strain evidence="1">Hyas-2018</strain>
    </source>
</reference>
<keyword evidence="2" id="KW-1185">Reference proteome</keyword>
<organism evidence="1 2">
    <name type="scientific">Hyalomma asiaticum</name>
    <name type="common">Tick</name>
    <dbReference type="NCBI Taxonomy" id="266040"/>
    <lineage>
        <taxon>Eukaryota</taxon>
        <taxon>Metazoa</taxon>
        <taxon>Ecdysozoa</taxon>
        <taxon>Arthropoda</taxon>
        <taxon>Chelicerata</taxon>
        <taxon>Arachnida</taxon>
        <taxon>Acari</taxon>
        <taxon>Parasitiformes</taxon>
        <taxon>Ixodida</taxon>
        <taxon>Ixodoidea</taxon>
        <taxon>Ixodidae</taxon>
        <taxon>Hyalomminae</taxon>
        <taxon>Hyalomma</taxon>
    </lineage>
</organism>
<name>A0ACB7RUH9_HYAAI</name>
<evidence type="ECO:0000313" key="1">
    <source>
        <dbReference type="EMBL" id="KAH6925499.1"/>
    </source>
</evidence>